<reference evidence="3" key="1">
    <citation type="journal article" date="2019" name="Int. J. Syst. Evol. Microbiol.">
        <title>The Global Catalogue of Microorganisms (GCM) 10K type strain sequencing project: providing services to taxonomists for standard genome sequencing and annotation.</title>
        <authorList>
            <consortium name="The Broad Institute Genomics Platform"/>
            <consortium name="The Broad Institute Genome Sequencing Center for Infectious Disease"/>
            <person name="Wu L."/>
            <person name="Ma J."/>
        </authorList>
    </citation>
    <scope>NUCLEOTIDE SEQUENCE [LARGE SCALE GENOMIC DNA]</scope>
    <source>
        <strain evidence="3">JCM 14545</strain>
    </source>
</reference>
<evidence type="ECO:0000256" key="1">
    <source>
        <dbReference type="SAM" id="MobiDB-lite"/>
    </source>
</evidence>
<organism evidence="2 3">
    <name type="scientific">Amycolatopsis minnesotensis</name>
    <dbReference type="NCBI Taxonomy" id="337894"/>
    <lineage>
        <taxon>Bacteria</taxon>
        <taxon>Bacillati</taxon>
        <taxon>Actinomycetota</taxon>
        <taxon>Actinomycetes</taxon>
        <taxon>Pseudonocardiales</taxon>
        <taxon>Pseudonocardiaceae</taxon>
        <taxon>Amycolatopsis</taxon>
    </lineage>
</organism>
<dbReference type="InterPro" id="IPR010982">
    <property type="entry name" value="Lambda_DNA-bd_dom_sf"/>
</dbReference>
<evidence type="ECO:0000313" key="3">
    <source>
        <dbReference type="Proteomes" id="UP001501116"/>
    </source>
</evidence>
<comment type="caution">
    <text evidence="2">The sequence shown here is derived from an EMBL/GenBank/DDBJ whole genome shotgun (WGS) entry which is preliminary data.</text>
</comment>
<evidence type="ECO:0008006" key="4">
    <source>
        <dbReference type="Google" id="ProtNLM"/>
    </source>
</evidence>
<feature type="region of interest" description="Disordered" evidence="1">
    <location>
        <begin position="116"/>
        <end position="137"/>
    </location>
</feature>
<dbReference type="Proteomes" id="UP001501116">
    <property type="component" value="Unassembled WGS sequence"/>
</dbReference>
<dbReference type="SUPFAM" id="SSF47413">
    <property type="entry name" value="lambda repressor-like DNA-binding domains"/>
    <property type="match status" value="1"/>
</dbReference>
<evidence type="ECO:0000313" key="2">
    <source>
        <dbReference type="EMBL" id="GAA1974511.1"/>
    </source>
</evidence>
<dbReference type="RefSeq" id="WP_344425488.1">
    <property type="nucleotide sequence ID" value="NZ_BAAANN010000025.1"/>
</dbReference>
<dbReference type="Gene3D" id="1.10.260.40">
    <property type="entry name" value="lambda repressor-like DNA-binding domains"/>
    <property type="match status" value="1"/>
</dbReference>
<protein>
    <recommendedName>
        <fullName evidence="4">Helix-turn-helix domain-containing protein</fullName>
    </recommendedName>
</protein>
<dbReference type="CDD" id="cd00093">
    <property type="entry name" value="HTH_XRE"/>
    <property type="match status" value="1"/>
</dbReference>
<gene>
    <name evidence="2" type="ORF">GCM10009754_57060</name>
</gene>
<dbReference type="EMBL" id="BAAANN010000025">
    <property type="protein sequence ID" value="GAA1974511.1"/>
    <property type="molecule type" value="Genomic_DNA"/>
</dbReference>
<dbReference type="Pfam" id="PF13560">
    <property type="entry name" value="HTH_31"/>
    <property type="match status" value="1"/>
</dbReference>
<name>A0ABP5D5L2_9PSEU</name>
<sequence>MGELTDSIFTLDDCPVCVEIRRIYSEGPSPFGLQLHRIREAKGMQLGPVADRAGFSHSHVRRMERAMPLDTKPMLHRVETAVRIAQGLQVPPMHMVVLATLNFLAWQREYGTQVQRSARRKSARMHERTGVPNRTRN</sequence>
<keyword evidence="3" id="KW-1185">Reference proteome</keyword>
<dbReference type="InterPro" id="IPR001387">
    <property type="entry name" value="Cro/C1-type_HTH"/>
</dbReference>
<proteinExistence type="predicted"/>
<accession>A0ABP5D5L2</accession>